<organism evidence="1">
    <name type="scientific">Cladocopium goreaui</name>
    <dbReference type="NCBI Taxonomy" id="2562237"/>
    <lineage>
        <taxon>Eukaryota</taxon>
        <taxon>Sar</taxon>
        <taxon>Alveolata</taxon>
        <taxon>Dinophyceae</taxon>
        <taxon>Suessiales</taxon>
        <taxon>Symbiodiniaceae</taxon>
        <taxon>Cladocopium</taxon>
    </lineage>
</organism>
<dbReference type="EMBL" id="CAMXCT020003779">
    <property type="protein sequence ID" value="CAL1159562.1"/>
    <property type="molecule type" value="Genomic_DNA"/>
</dbReference>
<reference evidence="1" key="1">
    <citation type="submission" date="2022-10" db="EMBL/GenBank/DDBJ databases">
        <authorList>
            <person name="Chen Y."/>
            <person name="Dougan E. K."/>
            <person name="Chan C."/>
            <person name="Rhodes N."/>
            <person name="Thang M."/>
        </authorList>
    </citation>
    <scope>NUCLEOTIDE SEQUENCE</scope>
</reference>
<name>A0A9P1DAH0_9DINO</name>
<evidence type="ECO:0000313" key="1">
    <source>
        <dbReference type="EMBL" id="CAI4006187.1"/>
    </source>
</evidence>
<dbReference type="Proteomes" id="UP001152797">
    <property type="component" value="Unassembled WGS sequence"/>
</dbReference>
<reference evidence="2 3" key="2">
    <citation type="submission" date="2024-05" db="EMBL/GenBank/DDBJ databases">
        <authorList>
            <person name="Chen Y."/>
            <person name="Shah S."/>
            <person name="Dougan E. K."/>
            <person name="Thang M."/>
            <person name="Chan C."/>
        </authorList>
    </citation>
    <scope>NUCLEOTIDE SEQUENCE [LARGE SCALE GENOMIC DNA]</scope>
</reference>
<evidence type="ECO:0000313" key="2">
    <source>
        <dbReference type="EMBL" id="CAL4793499.1"/>
    </source>
</evidence>
<sequence length="688" mass="76685">MASYGFLFLGSVATGLPPGSTCDLSPMENEAFMPINWQLPMTDEAQTILFQRIQATFDRETTMVPAQSKKKYRLSQEKLQALRNLTCLFAQLFPHIKTRLPPPESEKWLQEFSSSSQRDEDMKFILESQPSSFALSMLPSSRAVAQEQAQQREQSICLSVEKQRLDVIDAQWIFSSQDFNVTKCSYKRSRMYPPVKVTTLKSDQKFGKKKTHKRHIFLTGNLEASPEQQGLPLDIDLLSPIVYFQDAQSPIDECFFQDAQSPSDECFFPDTIPDVPVPENLDQHRTSSKGVEGLDKNMNSPTPAKNCGCTGDDITFVSLVDFNAPGCRSSGNVEALCERVAMVNNLAPERNCALCILPDVPRDSFDRDKKSLSKSNSRRFGQGRIVVAHEKFETNPWLTVSDLAVAGRPVQQNESEQEQSAAQKGIQRAEILLMSLFKNMKLKGPAILLNWTGYIEESATAVFNLCQKGIINEFDFQSVYYLSIHFLDSHENAMYGKNRILRDLLDAWCEKRMTYAGVKYNDSDFKLSEQELSAIPGAECIKSVDALKLEVTVRTGSAVEIHPDQAKQWRAQGGNYTAEFEKLVAHHDQHYKNMLSGVIQTGGDGGGAEATSTDKQVIPVTDEADSSQTAAAAAAPVQEFESMDSLKATDELNSKLFQRLQMLSCGVARATAPTLLPPREIVTSLQTP</sequence>
<dbReference type="EMBL" id="CAMXCT030003779">
    <property type="protein sequence ID" value="CAL4793499.1"/>
    <property type="molecule type" value="Genomic_DNA"/>
</dbReference>
<accession>A0A9P1DAH0</accession>
<gene>
    <name evidence="1" type="ORF">C1SCF055_LOCUS31850</name>
</gene>
<dbReference type="EMBL" id="CAMXCT010003779">
    <property type="protein sequence ID" value="CAI4006187.1"/>
    <property type="molecule type" value="Genomic_DNA"/>
</dbReference>
<proteinExistence type="predicted"/>
<keyword evidence="3" id="KW-1185">Reference proteome</keyword>
<evidence type="ECO:0000313" key="3">
    <source>
        <dbReference type="Proteomes" id="UP001152797"/>
    </source>
</evidence>
<comment type="caution">
    <text evidence="1">The sequence shown here is derived from an EMBL/GenBank/DDBJ whole genome shotgun (WGS) entry which is preliminary data.</text>
</comment>
<protein>
    <submittedName>
        <fullName evidence="1">Uncharacterized protein</fullName>
    </submittedName>
</protein>
<dbReference type="AlphaFoldDB" id="A0A9P1DAH0"/>